<gene>
    <name evidence="1" type="ORF">SAMN05216548_105125</name>
</gene>
<sequence>MDLQDELRTAIIEELKRQAENSASTLKVSVAEEKLTVNGELDLDELVMVIAGAMAGGP</sequence>
<reference evidence="1 2" key="1">
    <citation type="submission" date="2016-10" db="EMBL/GenBank/DDBJ databases">
        <authorList>
            <person name="de Groot N.N."/>
        </authorList>
    </citation>
    <scope>NUCLEOTIDE SEQUENCE [LARGE SCALE GENOMIC DNA]</scope>
    <source>
        <strain evidence="1 2">A52C2</strain>
    </source>
</reference>
<organism evidence="1 2">
    <name type="scientific">Faunimonas pinastri</name>
    <dbReference type="NCBI Taxonomy" id="1855383"/>
    <lineage>
        <taxon>Bacteria</taxon>
        <taxon>Pseudomonadati</taxon>
        <taxon>Pseudomonadota</taxon>
        <taxon>Alphaproteobacteria</taxon>
        <taxon>Hyphomicrobiales</taxon>
        <taxon>Afifellaceae</taxon>
        <taxon>Faunimonas</taxon>
    </lineage>
</organism>
<accession>A0A1H9GRB9</accession>
<evidence type="ECO:0000313" key="1">
    <source>
        <dbReference type="EMBL" id="SEQ52632.1"/>
    </source>
</evidence>
<keyword evidence="2" id="KW-1185">Reference proteome</keyword>
<dbReference type="Proteomes" id="UP000199647">
    <property type="component" value="Unassembled WGS sequence"/>
</dbReference>
<evidence type="ECO:0000313" key="2">
    <source>
        <dbReference type="Proteomes" id="UP000199647"/>
    </source>
</evidence>
<dbReference type="STRING" id="1855383.SAMN05216548_105125"/>
<proteinExistence type="predicted"/>
<name>A0A1H9GRB9_9HYPH</name>
<dbReference type="RefSeq" id="WP_092496263.1">
    <property type="nucleotide sequence ID" value="NZ_FOFG01000005.1"/>
</dbReference>
<dbReference type="AlphaFoldDB" id="A0A1H9GRB9"/>
<dbReference type="EMBL" id="FOFG01000005">
    <property type="protein sequence ID" value="SEQ52632.1"/>
    <property type="molecule type" value="Genomic_DNA"/>
</dbReference>
<protein>
    <submittedName>
        <fullName evidence="1">Uncharacterized protein</fullName>
    </submittedName>
</protein>